<dbReference type="Gramene" id="OE9A040582T1">
    <property type="protein sequence ID" value="OE9A040582C1"/>
    <property type="gene ID" value="OE9A040582"/>
</dbReference>
<gene>
    <name evidence="2" type="ORF">OLEA9_A040582</name>
</gene>
<dbReference type="Proteomes" id="UP000594638">
    <property type="component" value="Unassembled WGS sequence"/>
</dbReference>
<feature type="region of interest" description="Disordered" evidence="1">
    <location>
        <begin position="1"/>
        <end position="143"/>
    </location>
</feature>
<accession>A0A8S0UGT2</accession>
<evidence type="ECO:0000313" key="2">
    <source>
        <dbReference type="EMBL" id="CAA3019439.1"/>
    </source>
</evidence>
<protein>
    <submittedName>
        <fullName evidence="2">Uncharacterized protein</fullName>
    </submittedName>
</protein>
<organism evidence="2 3">
    <name type="scientific">Olea europaea subsp. europaea</name>
    <dbReference type="NCBI Taxonomy" id="158383"/>
    <lineage>
        <taxon>Eukaryota</taxon>
        <taxon>Viridiplantae</taxon>
        <taxon>Streptophyta</taxon>
        <taxon>Embryophyta</taxon>
        <taxon>Tracheophyta</taxon>
        <taxon>Spermatophyta</taxon>
        <taxon>Magnoliopsida</taxon>
        <taxon>eudicotyledons</taxon>
        <taxon>Gunneridae</taxon>
        <taxon>Pentapetalae</taxon>
        <taxon>asterids</taxon>
        <taxon>lamiids</taxon>
        <taxon>Lamiales</taxon>
        <taxon>Oleaceae</taxon>
        <taxon>Oleeae</taxon>
        <taxon>Olea</taxon>
    </lineage>
</organism>
<proteinExistence type="predicted"/>
<evidence type="ECO:0000313" key="3">
    <source>
        <dbReference type="Proteomes" id="UP000594638"/>
    </source>
</evidence>
<feature type="non-terminal residue" evidence="2">
    <location>
        <position position="143"/>
    </location>
</feature>
<dbReference type="AlphaFoldDB" id="A0A8S0UGT2"/>
<comment type="caution">
    <text evidence="2">The sequence shown here is derived from an EMBL/GenBank/DDBJ whole genome shotgun (WGS) entry which is preliminary data.</text>
</comment>
<reference evidence="2 3" key="1">
    <citation type="submission" date="2019-12" db="EMBL/GenBank/DDBJ databases">
        <authorList>
            <person name="Alioto T."/>
            <person name="Alioto T."/>
            <person name="Gomez Garrido J."/>
        </authorList>
    </citation>
    <scope>NUCLEOTIDE SEQUENCE [LARGE SCALE GENOMIC DNA]</scope>
</reference>
<feature type="compositionally biased region" description="Basic and acidic residues" evidence="1">
    <location>
        <begin position="53"/>
        <end position="80"/>
    </location>
</feature>
<name>A0A8S0UGT2_OLEEU</name>
<feature type="compositionally biased region" description="Polar residues" evidence="1">
    <location>
        <begin position="84"/>
        <end position="96"/>
    </location>
</feature>
<evidence type="ECO:0000256" key="1">
    <source>
        <dbReference type="SAM" id="MobiDB-lite"/>
    </source>
</evidence>
<sequence>SREKRENGRQDAGGGFLQFNTQGEALRNPDGQPARPARARRRPAPLDPLVDVARVRAREVPGRNLRARHDDSRQLPRDPPDPSQAGQQRANSTTASAAVFPAEAAYETTETCKDFNKTRATPVGPVRGLLAPFGHETSSNPTL</sequence>
<dbReference type="EMBL" id="CACTIH010008753">
    <property type="protein sequence ID" value="CAA3019439.1"/>
    <property type="molecule type" value="Genomic_DNA"/>
</dbReference>
<keyword evidence="3" id="KW-1185">Reference proteome</keyword>
<feature type="non-terminal residue" evidence="2">
    <location>
        <position position="1"/>
    </location>
</feature>